<reference evidence="2" key="1">
    <citation type="submission" date="2016-10" db="EMBL/GenBank/DDBJ databases">
        <authorList>
            <person name="Varghese N."/>
            <person name="Submissions S."/>
        </authorList>
    </citation>
    <scope>NUCLEOTIDE SEQUENCE [LARGE SCALE GENOMIC DNA]</scope>
    <source>
        <strain evidence="2">DSM 26382</strain>
    </source>
</reference>
<dbReference type="GeneID" id="57609066"/>
<keyword evidence="2" id="KW-1185">Reference proteome</keyword>
<dbReference type="RefSeq" id="WP_017362301.1">
    <property type="nucleotide sequence ID" value="NZ_FMZQ01000007.1"/>
</dbReference>
<sequence>MIDRKNAKQQILAAAREMAKAFPSQEYCYAREHFGLLGIIKRITGNIMPTARQCWEYVGLDRSAIVDEFEFAQADFARKAHEVLSEAC</sequence>
<proteinExistence type="predicted"/>
<evidence type="ECO:0000313" key="1">
    <source>
        <dbReference type="EMBL" id="SDC84693.1"/>
    </source>
</evidence>
<dbReference type="AlphaFoldDB" id="A0A1G6PX39"/>
<evidence type="ECO:0000313" key="2">
    <source>
        <dbReference type="Proteomes" id="UP000199467"/>
    </source>
</evidence>
<dbReference type="Proteomes" id="UP000199467">
    <property type="component" value="Unassembled WGS sequence"/>
</dbReference>
<name>A0A1G6PX39_9GAMM</name>
<gene>
    <name evidence="1" type="ORF">SAMN05216576_107138</name>
</gene>
<protein>
    <submittedName>
        <fullName evidence="1">Uncharacterized protein</fullName>
    </submittedName>
</protein>
<dbReference type="EMBL" id="FMZQ01000007">
    <property type="protein sequence ID" value="SDC84693.1"/>
    <property type="molecule type" value="Genomic_DNA"/>
</dbReference>
<accession>A0A1G6PX39</accession>
<organism evidence="1 2">
    <name type="scientific">Ectopseudomonas chengduensis</name>
    <dbReference type="NCBI Taxonomy" id="489632"/>
    <lineage>
        <taxon>Bacteria</taxon>
        <taxon>Pseudomonadati</taxon>
        <taxon>Pseudomonadota</taxon>
        <taxon>Gammaproteobacteria</taxon>
        <taxon>Pseudomonadales</taxon>
        <taxon>Pseudomonadaceae</taxon>
        <taxon>Ectopseudomonas</taxon>
    </lineage>
</organism>